<organism evidence="5 6">
    <name type="scientific">Candidatus Nomurabacteria bacterium GW2011_GWA1_46_11</name>
    <dbReference type="NCBI Taxonomy" id="1618732"/>
    <lineage>
        <taxon>Bacteria</taxon>
        <taxon>Candidatus Nomuraibacteriota</taxon>
    </lineage>
</organism>
<comment type="similarity">
    <text evidence="1">Belongs to the prokaryotic/mitochondrial release factor family.</text>
</comment>
<feature type="domain" description="Prokaryotic-type class I peptide chain release factors" evidence="4">
    <location>
        <begin position="174"/>
        <end position="190"/>
    </location>
</feature>
<proteinExistence type="inferred from homology"/>
<dbReference type="PANTHER" id="PTHR43116:SF3">
    <property type="entry name" value="CLASS I PEPTIDE CHAIN RELEASE FACTOR"/>
    <property type="match status" value="1"/>
</dbReference>
<feature type="coiled-coil region" evidence="3">
    <location>
        <begin position="203"/>
        <end position="230"/>
    </location>
</feature>
<dbReference type="PROSITE" id="PS00745">
    <property type="entry name" value="RF_PROK_I"/>
    <property type="match status" value="1"/>
</dbReference>
<dbReference type="SUPFAM" id="SSF75620">
    <property type="entry name" value="Release factor"/>
    <property type="match status" value="1"/>
</dbReference>
<evidence type="ECO:0000256" key="3">
    <source>
        <dbReference type="SAM" id="Coils"/>
    </source>
</evidence>
<evidence type="ECO:0000256" key="1">
    <source>
        <dbReference type="ARBA" id="ARBA00010835"/>
    </source>
</evidence>
<evidence type="ECO:0000259" key="4">
    <source>
        <dbReference type="PROSITE" id="PS00745"/>
    </source>
</evidence>
<dbReference type="InterPro" id="IPR045853">
    <property type="entry name" value="Pep_chain_release_fac_I_sf"/>
</dbReference>
<name>A0A0G1NNH9_9BACT</name>
<accession>A0A0G1NNH9</accession>
<sequence length="295" mass="33276">MKELDAEIADPDLWKKDRLLAEEKTKEAGFLRELIKEFDTVSNETDLKKLEIKALLCGKYDPLGAVISVQSGAGGDDASDWASMLLDMYRKYGQRRGWKVRELASNTLEIKDAYAYGFLKNESGVHRLVRISPYDPKSLRHTSFALVEILPDLQRMDAENFKVPETDVRLEFSRSSGPGGQNVNKVETAVRVVHIPTGLAAASEAERSQAQNKEKALALLKAKLIKLMEERQAKELGDLRTKVKPEWGSQIRSYVLHPYKMVKDHRTDVETSQIESVLEGKLDEFIDGEIELKGT</sequence>
<gene>
    <name evidence="5" type="ORF">UX31_C0010G0028</name>
</gene>
<keyword evidence="2" id="KW-0488">Methylation</keyword>
<evidence type="ECO:0000256" key="2">
    <source>
        <dbReference type="ARBA" id="ARBA00022481"/>
    </source>
</evidence>
<keyword evidence="3" id="KW-0175">Coiled coil</keyword>
<dbReference type="PATRIC" id="fig|1618732.3.peg.473"/>
<dbReference type="Pfam" id="PF03462">
    <property type="entry name" value="PCRF"/>
    <property type="match status" value="1"/>
</dbReference>
<dbReference type="AlphaFoldDB" id="A0A0G1NNH9"/>
<evidence type="ECO:0000313" key="5">
    <source>
        <dbReference type="EMBL" id="KKU21897.1"/>
    </source>
</evidence>
<dbReference type="InterPro" id="IPR000352">
    <property type="entry name" value="Pep_chain_release_fac_I"/>
</dbReference>
<reference evidence="5 6" key="1">
    <citation type="journal article" date="2015" name="Nature">
        <title>rRNA introns, odd ribosomes, and small enigmatic genomes across a large radiation of phyla.</title>
        <authorList>
            <person name="Brown C.T."/>
            <person name="Hug L.A."/>
            <person name="Thomas B.C."/>
            <person name="Sharon I."/>
            <person name="Castelle C.J."/>
            <person name="Singh A."/>
            <person name="Wilkins M.J."/>
            <person name="Williams K.H."/>
            <person name="Banfield J.F."/>
        </authorList>
    </citation>
    <scope>NUCLEOTIDE SEQUENCE [LARGE SCALE GENOMIC DNA]</scope>
</reference>
<protein>
    <submittedName>
        <fullName evidence="5">Peptide chain release factor 2</fullName>
    </submittedName>
</protein>
<dbReference type="Pfam" id="PF00472">
    <property type="entry name" value="RF-1"/>
    <property type="match status" value="1"/>
</dbReference>
<dbReference type="Gene3D" id="3.30.160.20">
    <property type="match status" value="1"/>
</dbReference>
<dbReference type="EMBL" id="LCLS01000010">
    <property type="protein sequence ID" value="KKU21897.1"/>
    <property type="molecule type" value="Genomic_DNA"/>
</dbReference>
<evidence type="ECO:0000313" key="6">
    <source>
        <dbReference type="Proteomes" id="UP000034107"/>
    </source>
</evidence>
<dbReference type="GO" id="GO:0003747">
    <property type="term" value="F:translation release factor activity"/>
    <property type="evidence" value="ECO:0007669"/>
    <property type="project" value="InterPro"/>
</dbReference>
<dbReference type="GO" id="GO:0005737">
    <property type="term" value="C:cytoplasm"/>
    <property type="evidence" value="ECO:0007669"/>
    <property type="project" value="UniProtKB-ARBA"/>
</dbReference>
<comment type="caution">
    <text evidence="5">The sequence shown here is derived from an EMBL/GenBank/DDBJ whole genome shotgun (WGS) entry which is preliminary data.</text>
</comment>
<dbReference type="Proteomes" id="UP000034107">
    <property type="component" value="Unassembled WGS sequence"/>
</dbReference>
<dbReference type="SMART" id="SM00937">
    <property type="entry name" value="PCRF"/>
    <property type="match status" value="1"/>
</dbReference>
<dbReference type="PANTHER" id="PTHR43116">
    <property type="entry name" value="PEPTIDE CHAIN RELEASE FACTOR 2"/>
    <property type="match status" value="1"/>
</dbReference>
<dbReference type="Gene3D" id="3.30.70.1660">
    <property type="match status" value="1"/>
</dbReference>
<dbReference type="InterPro" id="IPR005139">
    <property type="entry name" value="PCRF"/>
</dbReference>